<evidence type="ECO:0000313" key="1">
    <source>
        <dbReference type="EMBL" id="MFC5007636.1"/>
    </source>
</evidence>
<keyword evidence="2" id="KW-1185">Reference proteome</keyword>
<organism evidence="1 2">
    <name type="scientific">Dactylosporangium cerinum</name>
    <dbReference type="NCBI Taxonomy" id="1434730"/>
    <lineage>
        <taxon>Bacteria</taxon>
        <taxon>Bacillati</taxon>
        <taxon>Actinomycetota</taxon>
        <taxon>Actinomycetes</taxon>
        <taxon>Micromonosporales</taxon>
        <taxon>Micromonosporaceae</taxon>
        <taxon>Dactylosporangium</taxon>
    </lineage>
</organism>
<dbReference type="Proteomes" id="UP001595912">
    <property type="component" value="Unassembled WGS sequence"/>
</dbReference>
<dbReference type="SUPFAM" id="SSF140453">
    <property type="entry name" value="EsxAB dimer-like"/>
    <property type="match status" value="1"/>
</dbReference>
<dbReference type="Pfam" id="PF06013">
    <property type="entry name" value="WXG100"/>
    <property type="match status" value="1"/>
</dbReference>
<reference evidence="2" key="1">
    <citation type="journal article" date="2019" name="Int. J. Syst. Evol. Microbiol.">
        <title>The Global Catalogue of Microorganisms (GCM) 10K type strain sequencing project: providing services to taxonomists for standard genome sequencing and annotation.</title>
        <authorList>
            <consortium name="The Broad Institute Genomics Platform"/>
            <consortium name="The Broad Institute Genome Sequencing Center for Infectious Disease"/>
            <person name="Wu L."/>
            <person name="Ma J."/>
        </authorList>
    </citation>
    <scope>NUCLEOTIDE SEQUENCE [LARGE SCALE GENOMIC DNA]</scope>
    <source>
        <strain evidence="2">CGMCC 4.7152</strain>
    </source>
</reference>
<dbReference type="EMBL" id="JBHSIU010000130">
    <property type="protein sequence ID" value="MFC5007636.1"/>
    <property type="molecule type" value="Genomic_DNA"/>
</dbReference>
<accession>A0ABV9WJT4</accession>
<dbReference type="InterPro" id="IPR036689">
    <property type="entry name" value="ESAT-6-like_sf"/>
</dbReference>
<evidence type="ECO:0000313" key="2">
    <source>
        <dbReference type="Proteomes" id="UP001595912"/>
    </source>
</evidence>
<sequence length="119" mass="11944">MTDTPGVGTVHATQDQLNTMANKCMETRESIATGMAQLLDRINGLSGAGMSGAANNALQGSSAQLNQGLTKMLNALDDLAGKISSASSTFGVNDDDAANDIRAAAAATGDSTVISALRG</sequence>
<dbReference type="InterPro" id="IPR010310">
    <property type="entry name" value="T7SS_ESAT-6-like"/>
</dbReference>
<protein>
    <submittedName>
        <fullName evidence="1">WXG100 family type VII secretion target</fullName>
    </submittedName>
</protein>
<dbReference type="RefSeq" id="WP_380128274.1">
    <property type="nucleotide sequence ID" value="NZ_JBHSIU010000130.1"/>
</dbReference>
<dbReference type="Gene3D" id="1.10.287.1060">
    <property type="entry name" value="ESAT-6-like"/>
    <property type="match status" value="1"/>
</dbReference>
<gene>
    <name evidence="1" type="ORF">ACFPIJ_58750</name>
</gene>
<name>A0ABV9WJT4_9ACTN</name>
<comment type="caution">
    <text evidence="1">The sequence shown here is derived from an EMBL/GenBank/DDBJ whole genome shotgun (WGS) entry which is preliminary data.</text>
</comment>
<proteinExistence type="predicted"/>